<reference evidence="1 2" key="1">
    <citation type="submission" date="2017-06" db="EMBL/GenBank/DDBJ databases">
        <authorList>
            <person name="Kim H.J."/>
            <person name="Triplett B.A."/>
        </authorList>
    </citation>
    <scope>NUCLEOTIDE SEQUENCE [LARGE SCALE GENOMIC DNA]</scope>
    <source>
        <strain evidence="1 2">DSM 44715</strain>
    </source>
</reference>
<gene>
    <name evidence="1" type="ORF">SAMN05443665_10236</name>
</gene>
<proteinExistence type="predicted"/>
<evidence type="ECO:0000313" key="2">
    <source>
        <dbReference type="Proteomes" id="UP000198318"/>
    </source>
</evidence>
<dbReference type="RefSeq" id="WP_245869029.1">
    <property type="nucleotide sequence ID" value="NZ_FZOR01000023.1"/>
</dbReference>
<evidence type="ECO:0000313" key="1">
    <source>
        <dbReference type="EMBL" id="SNT30607.1"/>
    </source>
</evidence>
<dbReference type="AlphaFoldDB" id="A0A239LIV6"/>
<sequence>MSTLHRSRVAANRADFIPERIWIRPEGEQLQPLDRADDPELWAEHVAGEESVVTQVDQDANGLLWPTSSSSALPVMR</sequence>
<keyword evidence="2" id="KW-1185">Reference proteome</keyword>
<name>A0A239LIV6_9ACTN</name>
<dbReference type="Proteomes" id="UP000198318">
    <property type="component" value="Unassembled WGS sequence"/>
</dbReference>
<accession>A0A239LIV6</accession>
<protein>
    <submittedName>
        <fullName evidence="1">Uncharacterized protein</fullName>
    </submittedName>
</protein>
<dbReference type="EMBL" id="FZOR01000023">
    <property type="protein sequence ID" value="SNT30607.1"/>
    <property type="molecule type" value="Genomic_DNA"/>
</dbReference>
<organism evidence="1 2">
    <name type="scientific">Actinomadura meyerae</name>
    <dbReference type="NCBI Taxonomy" id="240840"/>
    <lineage>
        <taxon>Bacteria</taxon>
        <taxon>Bacillati</taxon>
        <taxon>Actinomycetota</taxon>
        <taxon>Actinomycetes</taxon>
        <taxon>Streptosporangiales</taxon>
        <taxon>Thermomonosporaceae</taxon>
        <taxon>Actinomadura</taxon>
    </lineage>
</organism>